<accession>A0A1Z3N5Y3</accession>
<dbReference type="AlphaFoldDB" id="A0A1Z3N5Y3"/>
<dbReference type="GO" id="GO:0005975">
    <property type="term" value="P:carbohydrate metabolic process"/>
    <property type="evidence" value="ECO:0007669"/>
    <property type="project" value="InterPro"/>
</dbReference>
<dbReference type="Gene3D" id="3.40.50.1000">
    <property type="entry name" value="HAD superfamily/HAD-like"/>
    <property type="match status" value="1"/>
</dbReference>
<keyword evidence="3" id="KW-0963">Cytoplasm</keyword>
<dbReference type="InterPro" id="IPR023214">
    <property type="entry name" value="HAD_sf"/>
</dbReference>
<evidence type="ECO:0000256" key="5">
    <source>
        <dbReference type="ARBA" id="ARBA00022801"/>
    </source>
</evidence>
<dbReference type="SUPFAM" id="SSF56784">
    <property type="entry name" value="HAD-like"/>
    <property type="match status" value="1"/>
</dbReference>
<dbReference type="RefSeq" id="WP_088564482.1">
    <property type="nucleotide sequence ID" value="NZ_CP020946.1"/>
</dbReference>
<evidence type="ECO:0000256" key="2">
    <source>
        <dbReference type="ARBA" id="ARBA00005628"/>
    </source>
</evidence>
<evidence type="ECO:0000256" key="7">
    <source>
        <dbReference type="ARBA" id="ARBA00031828"/>
    </source>
</evidence>
<comment type="subcellular location">
    <subcellularLocation>
        <location evidence="1">Cytoplasm</location>
    </subcellularLocation>
</comment>
<dbReference type="GO" id="GO:0016791">
    <property type="term" value="F:phosphatase activity"/>
    <property type="evidence" value="ECO:0007669"/>
    <property type="project" value="InterPro"/>
</dbReference>
<evidence type="ECO:0000256" key="3">
    <source>
        <dbReference type="ARBA" id="ARBA00022490"/>
    </source>
</evidence>
<comment type="similarity">
    <text evidence="2">Belongs to the GmhB family.</text>
</comment>
<dbReference type="PANTHER" id="PTHR42891:SF1">
    <property type="entry name" value="D-GLYCERO-BETA-D-MANNO-HEPTOSE-1,7-BISPHOSPHATE 7-PHOSPHATASE"/>
    <property type="match status" value="1"/>
</dbReference>
<dbReference type="NCBIfam" id="TIGR01656">
    <property type="entry name" value="Histidinol-ppas"/>
    <property type="match status" value="1"/>
</dbReference>
<name>A0A1Z3N5Y3_BDEBC</name>
<evidence type="ECO:0000256" key="1">
    <source>
        <dbReference type="ARBA" id="ARBA00004496"/>
    </source>
</evidence>
<gene>
    <name evidence="8" type="ORF">B9G79_04555</name>
</gene>
<reference evidence="8 9" key="1">
    <citation type="submission" date="2017-04" db="EMBL/GenBank/DDBJ databases">
        <title>Whole genome sequence of Bdellovibrio bacteriovorus strain SSB218315.</title>
        <authorList>
            <person name="Oyedara O."/>
            <person name="Rodriguez-Perez M.A."/>
        </authorList>
    </citation>
    <scope>NUCLEOTIDE SEQUENCE [LARGE SCALE GENOMIC DNA]</scope>
    <source>
        <strain evidence="8 9">SSB218315</strain>
    </source>
</reference>
<organism evidence="8 9">
    <name type="scientific">Bdellovibrio bacteriovorus</name>
    <dbReference type="NCBI Taxonomy" id="959"/>
    <lineage>
        <taxon>Bacteria</taxon>
        <taxon>Pseudomonadati</taxon>
        <taxon>Bdellovibrionota</taxon>
        <taxon>Bdellovibrionia</taxon>
        <taxon>Bdellovibrionales</taxon>
        <taxon>Pseudobdellovibrionaceae</taxon>
        <taxon>Bdellovibrio</taxon>
    </lineage>
</organism>
<dbReference type="InterPro" id="IPR006543">
    <property type="entry name" value="Histidinol-phos"/>
</dbReference>
<evidence type="ECO:0000256" key="4">
    <source>
        <dbReference type="ARBA" id="ARBA00022723"/>
    </source>
</evidence>
<evidence type="ECO:0000313" key="9">
    <source>
        <dbReference type="Proteomes" id="UP000197003"/>
    </source>
</evidence>
<dbReference type="OrthoDB" id="9781367at2"/>
<keyword evidence="4" id="KW-0479">Metal-binding</keyword>
<dbReference type="GO" id="GO:0005737">
    <property type="term" value="C:cytoplasm"/>
    <property type="evidence" value="ECO:0007669"/>
    <property type="project" value="UniProtKB-SubCell"/>
</dbReference>
<dbReference type="InterPro" id="IPR036412">
    <property type="entry name" value="HAD-like_sf"/>
</dbReference>
<sequence>MSHPLELLIVETVQLGGSLVFIADQNPATLSQWQQPLVQDFAGEIPFVTRTAQDLRAQKYVTRPEDLVIFQSNQKSILSSLDAVLNGQRLLVGDEVSPAESHQWDYAFADLSLHKWQLILQSLKAHWGQWSALQGLDGEHGAGCLFLDRDDVVVKNVPYNKDPEAVQLLPGICELINSAHAQSYWVALVTNQSGLGRGWISWSQYQSVHQRMMQLLAQQGAWIDDCEWSAFIDEAGSPRGRLLAGLRKPRNGMLLKVNNKLRVNMAKSVMVGDSASDLKAAFAAGVGRLYLLASEKTDKEVKSLQAHQSAYSGFKFTVLEKLSDLKL</sequence>
<dbReference type="InterPro" id="IPR006549">
    <property type="entry name" value="HAD-SF_hydro_IIIA"/>
</dbReference>
<keyword evidence="6" id="KW-0119">Carbohydrate metabolism</keyword>
<dbReference type="EMBL" id="CP020946">
    <property type="protein sequence ID" value="ASD62890.1"/>
    <property type="molecule type" value="Genomic_DNA"/>
</dbReference>
<dbReference type="InterPro" id="IPR004446">
    <property type="entry name" value="Heptose_bisP_phosphatase"/>
</dbReference>
<dbReference type="GO" id="GO:0046872">
    <property type="term" value="F:metal ion binding"/>
    <property type="evidence" value="ECO:0007669"/>
    <property type="project" value="UniProtKB-KW"/>
</dbReference>
<dbReference type="Pfam" id="PF13242">
    <property type="entry name" value="Hydrolase_like"/>
    <property type="match status" value="1"/>
</dbReference>
<evidence type="ECO:0000256" key="6">
    <source>
        <dbReference type="ARBA" id="ARBA00023277"/>
    </source>
</evidence>
<dbReference type="PANTHER" id="PTHR42891">
    <property type="entry name" value="D-GLYCERO-BETA-D-MANNO-HEPTOSE-1,7-BISPHOSPHATE 7-PHOSPHATASE"/>
    <property type="match status" value="1"/>
</dbReference>
<dbReference type="Proteomes" id="UP000197003">
    <property type="component" value="Chromosome"/>
</dbReference>
<dbReference type="NCBIfam" id="TIGR01662">
    <property type="entry name" value="HAD-SF-IIIA"/>
    <property type="match status" value="1"/>
</dbReference>
<evidence type="ECO:0000313" key="8">
    <source>
        <dbReference type="EMBL" id="ASD62890.1"/>
    </source>
</evidence>
<keyword evidence="5" id="KW-0378">Hydrolase</keyword>
<protein>
    <recommendedName>
        <fullName evidence="7">D,D-heptose 1,7-bisphosphate phosphatase</fullName>
    </recommendedName>
</protein>
<proteinExistence type="inferred from homology"/>